<dbReference type="eggNOG" id="COG0768">
    <property type="taxonomic scope" value="Bacteria"/>
</dbReference>
<dbReference type="PANTHER" id="PTHR30627:SF2">
    <property type="entry name" value="PEPTIDOGLYCAN D,D-TRANSPEPTIDASE MRDA"/>
    <property type="match status" value="1"/>
</dbReference>
<dbReference type="GO" id="GO:0008658">
    <property type="term" value="F:penicillin binding"/>
    <property type="evidence" value="ECO:0007669"/>
    <property type="project" value="InterPro"/>
</dbReference>
<reference evidence="3" key="2">
    <citation type="submission" date="2012-03" db="EMBL/GenBank/DDBJ databases">
        <title>The complete genome sequence of the pioneer microbe on fresh volcanic deposit, Leptospirillum ferrooxidans strain C2-3.</title>
        <authorList>
            <person name="Fujimura R."/>
            <person name="Sato Y."/>
            <person name="Nishizawa T."/>
            <person name="Nanba K."/>
            <person name="Oshima K."/>
            <person name="Hattori M."/>
            <person name="Kamijo T."/>
            <person name="Ohta H."/>
        </authorList>
    </citation>
    <scope>NUCLEOTIDE SEQUENCE [LARGE SCALE GENOMIC DNA]</scope>
    <source>
        <strain evidence="3">C2-3</strain>
    </source>
</reference>
<name>I0IN21_LEPFC</name>
<dbReference type="PANTHER" id="PTHR30627">
    <property type="entry name" value="PEPTIDOGLYCAN D,D-TRANSPEPTIDASE"/>
    <property type="match status" value="1"/>
</dbReference>
<dbReference type="InterPro" id="IPR050515">
    <property type="entry name" value="Beta-lactam/transpept"/>
</dbReference>
<dbReference type="AlphaFoldDB" id="I0IN21"/>
<dbReference type="PATRIC" id="fig|1162668.3.peg.1114"/>
<feature type="domain" description="Penicillin-binding protein transpeptidase" evidence="1">
    <location>
        <begin position="158"/>
        <end position="439"/>
    </location>
</feature>
<proteinExistence type="predicted"/>
<dbReference type="Pfam" id="PF00905">
    <property type="entry name" value="Transpeptidase"/>
    <property type="match status" value="1"/>
</dbReference>
<dbReference type="EMBL" id="AP012342">
    <property type="protein sequence ID" value="BAM06670.1"/>
    <property type="molecule type" value="Genomic_DNA"/>
</dbReference>
<dbReference type="GO" id="GO:0071555">
    <property type="term" value="P:cell wall organization"/>
    <property type="evidence" value="ECO:0007669"/>
    <property type="project" value="TreeGrafter"/>
</dbReference>
<dbReference type="GO" id="GO:0005886">
    <property type="term" value="C:plasma membrane"/>
    <property type="evidence" value="ECO:0007669"/>
    <property type="project" value="TreeGrafter"/>
</dbReference>
<dbReference type="HOGENOM" id="CLU_583675_0_0_0"/>
<protein>
    <submittedName>
        <fullName evidence="2">Putative penicillinbinding protein, transpeptidase</fullName>
    </submittedName>
</protein>
<dbReference type="KEGG" id="lfc:LFE_0966"/>
<dbReference type="GO" id="GO:0071972">
    <property type="term" value="F:peptidoglycan L,D-transpeptidase activity"/>
    <property type="evidence" value="ECO:0007669"/>
    <property type="project" value="TreeGrafter"/>
</dbReference>
<keyword evidence="3" id="KW-1185">Reference proteome</keyword>
<reference evidence="2 3" key="1">
    <citation type="journal article" date="2012" name="J. Bacteriol.">
        <title>Complete Genome Sequence of Leptospirillum ferrooxidans Strain C2-3, Isolated from a Fresh Volcanic Ash Deposit on the Island of Miyake, Japan.</title>
        <authorList>
            <person name="Fujimura R."/>
            <person name="Sato Y."/>
            <person name="Nishizawa T."/>
            <person name="Oshima K."/>
            <person name="Kim S.-W."/>
            <person name="Hattori M."/>
            <person name="Kamijo T."/>
            <person name="Ohta H."/>
        </authorList>
    </citation>
    <scope>NUCLEOTIDE SEQUENCE [LARGE SCALE GENOMIC DNA]</scope>
    <source>
        <strain evidence="2 3">C2-3</strain>
    </source>
</reference>
<evidence type="ECO:0000259" key="1">
    <source>
        <dbReference type="Pfam" id="PF00905"/>
    </source>
</evidence>
<dbReference type="InterPro" id="IPR012338">
    <property type="entry name" value="Beta-lactam/transpept-like"/>
</dbReference>
<gene>
    <name evidence="2" type="ordered locus">LFE_0966</name>
</gene>
<evidence type="ECO:0000313" key="3">
    <source>
        <dbReference type="Proteomes" id="UP000007382"/>
    </source>
</evidence>
<dbReference type="Gene3D" id="3.40.710.10">
    <property type="entry name" value="DD-peptidase/beta-lactamase superfamily"/>
    <property type="match status" value="1"/>
</dbReference>
<organism evidence="2 3">
    <name type="scientific">Leptospirillum ferrooxidans (strain C2-3)</name>
    <dbReference type="NCBI Taxonomy" id="1162668"/>
    <lineage>
        <taxon>Bacteria</taxon>
        <taxon>Pseudomonadati</taxon>
        <taxon>Nitrospirota</taxon>
        <taxon>Nitrospiria</taxon>
        <taxon>Nitrospirales</taxon>
        <taxon>Nitrospiraceae</taxon>
        <taxon>Leptospirillum</taxon>
    </lineage>
</organism>
<evidence type="ECO:0000313" key="2">
    <source>
        <dbReference type="EMBL" id="BAM06670.1"/>
    </source>
</evidence>
<dbReference type="STRING" id="1162668.LFE_0966"/>
<dbReference type="InterPro" id="IPR001460">
    <property type="entry name" value="PCN-bd_Tpept"/>
</dbReference>
<sequence>MIRRVVHLLTIIHNPISWTLGKRIFSLFILISFWTLPTQGGVPHAQTSVANASVSLPKEQLPKLLAVSTPSSASAGPDLLGSVVSGHPDVLNVQGKPAIRFNSNLPVLDPDFLPSFHTPVGDHFETKTDEGYVITWTVRPSLQKDVAKFVLRNRVPYGMFVAVDPKTGAFLAFYGSQGRTESDSLVQKASYPAASMFKVVTTADALENRKINPDTEIYFHGCLYCIGPAYWTDNRRRDRLHLTVTEALGKSVNMIFAKIALRYLTPQNLQSMADRFGFNKEIDSDVPFEMSSAVIPSDRAGFARSAAGFGQVLISPIHAAVIAGALSNGGVMMRPHLIESIKGPDGKVFFQPKPQVLAVVADARISSTLLSMMHSTTVKGTGRRAFFRWHNDPILRKISVAGKTGTLSGLHPEGLYEWFMGMAPVGTPRIAVAALTIDRGYWRIKGTDIASRGLRTYFRKNADE</sequence>
<accession>I0IN21</accession>
<dbReference type="RefSeq" id="WP_014449161.1">
    <property type="nucleotide sequence ID" value="NC_017094.1"/>
</dbReference>
<dbReference type="SUPFAM" id="SSF56601">
    <property type="entry name" value="beta-lactamase/transpeptidase-like"/>
    <property type="match status" value="1"/>
</dbReference>
<dbReference type="Proteomes" id="UP000007382">
    <property type="component" value="Chromosome"/>
</dbReference>